<dbReference type="AlphaFoldDB" id="A0A6J6WR31"/>
<accession>A0A6J6WR31</accession>
<protein>
    <submittedName>
        <fullName evidence="3">Unannotated protein</fullName>
    </submittedName>
</protein>
<dbReference type="SUPFAM" id="SSF52980">
    <property type="entry name" value="Restriction endonuclease-like"/>
    <property type="match status" value="1"/>
</dbReference>
<evidence type="ECO:0000313" key="2">
    <source>
        <dbReference type="EMBL" id="CAB4724072.1"/>
    </source>
</evidence>
<dbReference type="Gene3D" id="3.40.1350.10">
    <property type="match status" value="1"/>
</dbReference>
<evidence type="ECO:0000313" key="1">
    <source>
        <dbReference type="EMBL" id="CAB4594199.1"/>
    </source>
</evidence>
<dbReference type="InterPro" id="IPR011856">
    <property type="entry name" value="tRNA_endonuc-like_dom_sf"/>
</dbReference>
<sequence length="124" mass="14383">MQNRKQILGSSGEEIAVDYLISQGYVVFDRNWRSKTGEIDIVASEPLDTRDELIFVEVKTRSSRNFGDPIEAISATKYLRMYRLALEWLSENSANREPWRLDIISIVISKEHKIEIDHLKRVCA</sequence>
<proteinExistence type="inferred from homology"/>
<dbReference type="PANTHER" id="PTHR34039">
    <property type="entry name" value="UPF0102 PROTEIN YRAN"/>
    <property type="match status" value="1"/>
</dbReference>
<evidence type="ECO:0000313" key="4">
    <source>
        <dbReference type="EMBL" id="CAB4872581.1"/>
    </source>
</evidence>
<dbReference type="EMBL" id="CAEZUJ010000008">
    <property type="protein sequence ID" value="CAB4594199.1"/>
    <property type="molecule type" value="Genomic_DNA"/>
</dbReference>
<dbReference type="CDD" id="cd20736">
    <property type="entry name" value="PoNe_Nuclease"/>
    <property type="match status" value="1"/>
</dbReference>
<name>A0A6J6WR31_9ZZZZ</name>
<dbReference type="InterPro" id="IPR003509">
    <property type="entry name" value="UPF0102_YraN-like"/>
</dbReference>
<dbReference type="EMBL" id="CAEZYJ010000126">
    <property type="protein sequence ID" value="CAB4724072.1"/>
    <property type="molecule type" value="Genomic_DNA"/>
</dbReference>
<dbReference type="InterPro" id="IPR011335">
    <property type="entry name" value="Restrct_endonuc-II-like"/>
</dbReference>
<gene>
    <name evidence="1" type="ORF">UFOPK1811_00356</name>
    <name evidence="2" type="ORF">UFOPK2659_00856</name>
    <name evidence="3" type="ORF">UFOPK2922_01364</name>
    <name evidence="4" type="ORF">UFOPK3306_01026</name>
</gene>
<dbReference type="HAMAP" id="MF_00048">
    <property type="entry name" value="UPF0102"/>
    <property type="match status" value="1"/>
</dbReference>
<dbReference type="NCBIfam" id="NF009154">
    <property type="entry name" value="PRK12497.3-3"/>
    <property type="match status" value="1"/>
</dbReference>
<dbReference type="EMBL" id="CAFBLI010000086">
    <property type="protein sequence ID" value="CAB4872581.1"/>
    <property type="molecule type" value="Genomic_DNA"/>
</dbReference>
<organism evidence="3">
    <name type="scientific">freshwater metagenome</name>
    <dbReference type="NCBI Taxonomy" id="449393"/>
    <lineage>
        <taxon>unclassified sequences</taxon>
        <taxon>metagenomes</taxon>
        <taxon>ecological metagenomes</taxon>
    </lineage>
</organism>
<reference evidence="3" key="1">
    <citation type="submission" date="2020-05" db="EMBL/GenBank/DDBJ databases">
        <authorList>
            <person name="Chiriac C."/>
            <person name="Salcher M."/>
            <person name="Ghai R."/>
            <person name="Kavagutti S V."/>
        </authorList>
    </citation>
    <scope>NUCLEOTIDE SEQUENCE</scope>
</reference>
<dbReference type="NCBIfam" id="NF009150">
    <property type="entry name" value="PRK12497.1-3"/>
    <property type="match status" value="1"/>
</dbReference>
<evidence type="ECO:0000313" key="3">
    <source>
        <dbReference type="EMBL" id="CAB4786469.1"/>
    </source>
</evidence>
<dbReference type="EMBL" id="CAEZZS010000093">
    <property type="protein sequence ID" value="CAB4786469.1"/>
    <property type="molecule type" value="Genomic_DNA"/>
</dbReference>
<dbReference type="PANTHER" id="PTHR34039:SF1">
    <property type="entry name" value="UPF0102 PROTEIN YRAN"/>
    <property type="match status" value="1"/>
</dbReference>
<dbReference type="Pfam" id="PF02021">
    <property type="entry name" value="UPF0102"/>
    <property type="match status" value="1"/>
</dbReference>
<dbReference type="GO" id="GO:0003676">
    <property type="term" value="F:nucleic acid binding"/>
    <property type="evidence" value="ECO:0007669"/>
    <property type="project" value="InterPro"/>
</dbReference>